<reference evidence="1 2" key="1">
    <citation type="submission" date="2018-12" db="EMBL/GenBank/DDBJ databases">
        <authorList>
            <consortium name="Pathogen Informatics"/>
        </authorList>
    </citation>
    <scope>NUCLEOTIDE SEQUENCE [LARGE SCALE GENOMIC DNA]</scope>
    <source>
        <strain evidence="1 2">NCTC13079</strain>
    </source>
</reference>
<organism evidence="1 2">
    <name type="scientific">Aedoeadaptatus ivorii</name>
    <dbReference type="NCBI Taxonomy" id="54006"/>
    <lineage>
        <taxon>Bacteria</taxon>
        <taxon>Bacillati</taxon>
        <taxon>Bacillota</taxon>
        <taxon>Tissierellia</taxon>
        <taxon>Tissierellales</taxon>
        <taxon>Peptoniphilaceae</taxon>
        <taxon>Aedoeadaptatus</taxon>
    </lineage>
</organism>
<accession>A0A3S4YN83</accession>
<protein>
    <submittedName>
        <fullName evidence="1">Uncharacterized protein</fullName>
    </submittedName>
</protein>
<keyword evidence="2" id="KW-1185">Reference proteome</keyword>
<gene>
    <name evidence="1" type="ORF">NCTC13079_00041</name>
</gene>
<name>A0A3S4YN83_9FIRM</name>
<evidence type="ECO:0000313" key="2">
    <source>
        <dbReference type="Proteomes" id="UP000269544"/>
    </source>
</evidence>
<dbReference type="Proteomes" id="UP000269544">
    <property type="component" value="Chromosome"/>
</dbReference>
<dbReference type="AlphaFoldDB" id="A0A3S4YN83"/>
<dbReference type="OrthoDB" id="1696562at2"/>
<proteinExistence type="predicted"/>
<dbReference type="KEGG" id="piv:NCTC13079_00041"/>
<dbReference type="EMBL" id="LR134523">
    <property type="protein sequence ID" value="VEJ34216.1"/>
    <property type="molecule type" value="Genomic_DNA"/>
</dbReference>
<dbReference type="RefSeq" id="WP_126464529.1">
    <property type="nucleotide sequence ID" value="NZ_JAUSWF010000005.1"/>
</dbReference>
<sequence length="188" mass="21513">MEDERREWYLKSSRLPDENGRLETESDYSERMAPGDVLWLIDRTARAYRVQAVYPGGLILHDMGIEEDTSRFPDTDAIFGAADVDPGAGLALRLPATRPSYELVPLFPRKPIAVEVEHRETSGPGEMIIELYDKKDPRPLRRSGDDELDRLMADSFETLLRLQLKNLEASAEIGEMWIKYLKYKRGKG</sequence>
<evidence type="ECO:0000313" key="1">
    <source>
        <dbReference type="EMBL" id="VEJ34216.1"/>
    </source>
</evidence>